<protein>
    <submittedName>
        <fullName evidence="1">Uncharacterized protein</fullName>
    </submittedName>
</protein>
<evidence type="ECO:0000313" key="2">
    <source>
        <dbReference type="Proteomes" id="UP000075531"/>
    </source>
</evidence>
<comment type="caution">
    <text evidence="1">The sequence shown here is derived from an EMBL/GenBank/DDBJ whole genome shotgun (WGS) entry which is preliminary data.</text>
</comment>
<keyword evidence="2" id="KW-1185">Reference proteome</keyword>
<reference evidence="1 2" key="1">
    <citation type="submission" date="2016-02" db="EMBL/GenBank/DDBJ databases">
        <title>Genome sequence of Clostridium tepidiprofundi DSM 19306.</title>
        <authorList>
            <person name="Poehlein A."/>
            <person name="Daniel R."/>
        </authorList>
    </citation>
    <scope>NUCLEOTIDE SEQUENCE [LARGE SCALE GENOMIC DNA]</scope>
    <source>
        <strain evidence="1 2">DSM 19306</strain>
    </source>
</reference>
<organism evidence="1 2">
    <name type="scientific">Clostridium tepidiprofundi DSM 19306</name>
    <dbReference type="NCBI Taxonomy" id="1121338"/>
    <lineage>
        <taxon>Bacteria</taxon>
        <taxon>Bacillati</taxon>
        <taxon>Bacillota</taxon>
        <taxon>Clostridia</taxon>
        <taxon>Eubacteriales</taxon>
        <taxon>Clostridiaceae</taxon>
        <taxon>Clostridium</taxon>
    </lineage>
</organism>
<dbReference type="AlphaFoldDB" id="A0A151AS81"/>
<name>A0A151AS81_9CLOT</name>
<dbReference type="EMBL" id="LTBA01000071">
    <property type="protein sequence ID" value="KYH30499.1"/>
    <property type="molecule type" value="Genomic_DNA"/>
</dbReference>
<dbReference type="STRING" id="1121338.CLTEP_26230"/>
<dbReference type="RefSeq" id="WP_066827382.1">
    <property type="nucleotide sequence ID" value="NZ_LTBA01000071.1"/>
</dbReference>
<proteinExistence type="predicted"/>
<dbReference type="PATRIC" id="fig|1121338.3.peg.2729"/>
<dbReference type="Proteomes" id="UP000075531">
    <property type="component" value="Unassembled WGS sequence"/>
</dbReference>
<evidence type="ECO:0000313" key="1">
    <source>
        <dbReference type="EMBL" id="KYH30499.1"/>
    </source>
</evidence>
<sequence>MSNNGIMVNSRPRIIEKDFTVDEIRKIIEKAEKLYDLLKYNIDDPLKEVKKFKTLGEELKSMLESMGLIKAVEFGAFGGFLTYLIFKLIDSGIEANEEAYTELENNFKDTMISLYRVKNVMEHNGYTLVKMQVVFIDFLCYGKIYDCPIGTRQKGLYRDGHWYLTEM</sequence>
<accession>A0A151AS81</accession>
<gene>
    <name evidence="1" type="ORF">CLTEP_26230</name>
</gene>